<dbReference type="Gene3D" id="1.10.3720.10">
    <property type="entry name" value="MetI-like"/>
    <property type="match status" value="1"/>
</dbReference>
<dbReference type="GO" id="GO:0005524">
    <property type="term" value="F:ATP binding"/>
    <property type="evidence" value="ECO:0007669"/>
    <property type="project" value="UniProtKB-KW"/>
</dbReference>
<feature type="transmembrane region" description="Helical" evidence="7">
    <location>
        <begin position="164"/>
        <end position="182"/>
    </location>
</feature>
<feature type="transmembrane region" description="Helical" evidence="7">
    <location>
        <begin position="104"/>
        <end position="122"/>
    </location>
</feature>
<keyword evidence="6 7" id="KW-0472">Membrane</keyword>
<dbReference type="KEGG" id="bpsi:IX83_08510"/>
<keyword evidence="5 7" id="KW-1133">Transmembrane helix</keyword>
<keyword evidence="9" id="KW-0067">ATP-binding</keyword>
<dbReference type="STRING" id="1072685.IX83_08510"/>
<dbReference type="InterPro" id="IPR000515">
    <property type="entry name" value="MetI-like"/>
</dbReference>
<reference evidence="9 10" key="1">
    <citation type="journal article" date="2014" name="BMC Genomics">
        <title>A genomic perspective on a new bacterial genus and species from the Alcaligenaceae family, Basilea psittacipulmonis.</title>
        <authorList>
            <person name="Whiteson K.L."/>
            <person name="Hernandez D."/>
            <person name="Lazarevic V."/>
            <person name="Gaia N."/>
            <person name="Farinelli L."/>
            <person name="Francois P."/>
            <person name="Pilo P."/>
            <person name="Frey J."/>
            <person name="Schrenzel J."/>
        </authorList>
    </citation>
    <scope>NUCLEOTIDE SEQUENCE [LARGE SCALE GENOMIC DNA]</scope>
    <source>
        <strain evidence="9 10">DSM 24701</strain>
    </source>
</reference>
<dbReference type="GO" id="GO:0005886">
    <property type="term" value="C:plasma membrane"/>
    <property type="evidence" value="ECO:0007669"/>
    <property type="project" value="UniProtKB-SubCell"/>
</dbReference>
<dbReference type="CDD" id="cd06261">
    <property type="entry name" value="TM_PBP2"/>
    <property type="match status" value="1"/>
</dbReference>
<comment type="subcellular location">
    <subcellularLocation>
        <location evidence="1 7">Cell membrane</location>
        <topology evidence="1 7">Multi-pass membrane protein</topology>
    </subcellularLocation>
</comment>
<evidence type="ECO:0000256" key="4">
    <source>
        <dbReference type="ARBA" id="ARBA00022692"/>
    </source>
</evidence>
<feature type="transmembrane region" description="Helical" evidence="7">
    <location>
        <begin position="75"/>
        <end position="98"/>
    </location>
</feature>
<evidence type="ECO:0000256" key="1">
    <source>
        <dbReference type="ARBA" id="ARBA00004651"/>
    </source>
</evidence>
<dbReference type="SUPFAM" id="SSF161098">
    <property type="entry name" value="MetI-like"/>
    <property type="match status" value="1"/>
</dbReference>
<accession>A0A077DGS3</accession>
<evidence type="ECO:0000256" key="7">
    <source>
        <dbReference type="RuleBase" id="RU363032"/>
    </source>
</evidence>
<keyword evidence="3" id="KW-1003">Cell membrane</keyword>
<keyword evidence="9" id="KW-0547">Nucleotide-binding</keyword>
<name>A0A077DGS3_9BURK</name>
<comment type="similarity">
    <text evidence="7">Belongs to the binding-protein-dependent transport system permease family.</text>
</comment>
<keyword evidence="2 7" id="KW-0813">Transport</keyword>
<feature type="transmembrane region" description="Helical" evidence="7">
    <location>
        <begin position="31"/>
        <end position="54"/>
    </location>
</feature>
<dbReference type="Pfam" id="PF00528">
    <property type="entry name" value="BPD_transp_1"/>
    <property type="match status" value="1"/>
</dbReference>
<feature type="domain" description="ABC transmembrane type-1" evidence="8">
    <location>
        <begin position="26"/>
        <end position="218"/>
    </location>
</feature>
<sequence length="231" mass="25047">MNDLLTSFYQAFDVIAELKEDILLAFGETCLMVSIATLISVVFGTLMGMALFSWSHPRLAYQPSAYRVLNYIVNVMRALPFLVLTVIVGVPLSMLILGTSIGPLPASIPLGLSGAFFFARLVDNSLRSVSPGIIEAAVAMGAKNSSILFKVLLNEARARIARDITLLVISILSFSATVGIIGGGGLGDFVLRYGYYRYLTEVLVFIIIILIIIVTIIQAVGDFVAKRLDKH</sequence>
<protein>
    <submittedName>
        <fullName evidence="9">Methionine ABC transporter ATP-binding protein</fullName>
    </submittedName>
</protein>
<evidence type="ECO:0000313" key="10">
    <source>
        <dbReference type="Proteomes" id="UP000028945"/>
    </source>
</evidence>
<dbReference type="PROSITE" id="PS50928">
    <property type="entry name" value="ABC_TM1"/>
    <property type="match status" value="1"/>
</dbReference>
<dbReference type="OrthoDB" id="9793490at2"/>
<dbReference type="AlphaFoldDB" id="A0A077DGS3"/>
<dbReference type="InterPro" id="IPR051322">
    <property type="entry name" value="AA_ABC_Transporter_Permease"/>
</dbReference>
<evidence type="ECO:0000259" key="8">
    <source>
        <dbReference type="PROSITE" id="PS50928"/>
    </source>
</evidence>
<organism evidence="9 10">
    <name type="scientific">Basilea psittacipulmonis DSM 24701</name>
    <dbReference type="NCBI Taxonomy" id="1072685"/>
    <lineage>
        <taxon>Bacteria</taxon>
        <taxon>Pseudomonadati</taxon>
        <taxon>Pseudomonadota</taxon>
        <taxon>Betaproteobacteria</taxon>
        <taxon>Burkholderiales</taxon>
        <taxon>Alcaligenaceae</taxon>
        <taxon>Basilea</taxon>
    </lineage>
</organism>
<dbReference type="RefSeq" id="WP_038501272.1">
    <property type="nucleotide sequence ID" value="NZ_AFWK01000097.1"/>
</dbReference>
<dbReference type="eggNOG" id="COG2011">
    <property type="taxonomic scope" value="Bacteria"/>
</dbReference>
<feature type="transmembrane region" description="Helical" evidence="7">
    <location>
        <begin position="202"/>
        <end position="225"/>
    </location>
</feature>
<keyword evidence="10" id="KW-1185">Reference proteome</keyword>
<dbReference type="HOGENOM" id="CLU_077375_0_1_4"/>
<evidence type="ECO:0000313" key="9">
    <source>
        <dbReference type="EMBL" id="AIL33336.1"/>
    </source>
</evidence>
<keyword evidence="4 7" id="KW-0812">Transmembrane</keyword>
<evidence type="ECO:0000256" key="3">
    <source>
        <dbReference type="ARBA" id="ARBA00022475"/>
    </source>
</evidence>
<dbReference type="Proteomes" id="UP000028945">
    <property type="component" value="Chromosome"/>
</dbReference>
<dbReference type="EMBL" id="CP009238">
    <property type="protein sequence ID" value="AIL33336.1"/>
    <property type="molecule type" value="Genomic_DNA"/>
</dbReference>
<dbReference type="PANTHER" id="PTHR30450">
    <property type="entry name" value="ABC TRANSPORTER PERMEASE"/>
    <property type="match status" value="1"/>
</dbReference>
<evidence type="ECO:0000256" key="2">
    <source>
        <dbReference type="ARBA" id="ARBA00022448"/>
    </source>
</evidence>
<dbReference type="GO" id="GO:0048473">
    <property type="term" value="P:D-methionine transmembrane transport"/>
    <property type="evidence" value="ECO:0007669"/>
    <property type="project" value="TreeGrafter"/>
</dbReference>
<proteinExistence type="inferred from homology"/>
<dbReference type="InterPro" id="IPR035906">
    <property type="entry name" value="MetI-like_sf"/>
</dbReference>
<gene>
    <name evidence="9" type="ORF">IX83_08510</name>
</gene>
<dbReference type="PANTHER" id="PTHR30450:SF1">
    <property type="entry name" value="D-METHIONINE TRANSPORT SYSTEM PERMEASE PROTEIN METI-RELATED"/>
    <property type="match status" value="1"/>
</dbReference>
<evidence type="ECO:0000256" key="5">
    <source>
        <dbReference type="ARBA" id="ARBA00022989"/>
    </source>
</evidence>
<evidence type="ECO:0000256" key="6">
    <source>
        <dbReference type="ARBA" id="ARBA00023136"/>
    </source>
</evidence>